<comment type="caution">
    <text evidence="1">The sequence shown here is derived from an EMBL/GenBank/DDBJ whole genome shotgun (WGS) entry which is preliminary data.</text>
</comment>
<evidence type="ECO:0000313" key="2">
    <source>
        <dbReference type="Proteomes" id="UP000218023"/>
    </source>
</evidence>
<dbReference type="OrthoDB" id="8716700at2"/>
<dbReference type="EMBL" id="NSJZ01000001">
    <property type="protein sequence ID" value="PAU98778.1"/>
    <property type="molecule type" value="Genomic_DNA"/>
</dbReference>
<dbReference type="AlphaFoldDB" id="A0A2A2GN55"/>
<dbReference type="Gene3D" id="3.40.630.40">
    <property type="entry name" value="Zn-dependent exopeptidases"/>
    <property type="match status" value="1"/>
</dbReference>
<evidence type="ECO:0000313" key="1">
    <source>
        <dbReference type="EMBL" id="PAU98778.1"/>
    </source>
</evidence>
<dbReference type="RefSeq" id="WP_095638497.1">
    <property type="nucleotide sequence ID" value="NZ_NSJZ01000001.1"/>
</dbReference>
<protein>
    <submittedName>
        <fullName evidence="1">N-formylglutamate deformylase</fullName>
    </submittedName>
</protein>
<dbReference type="InterPro" id="IPR007709">
    <property type="entry name" value="N-FG_amidohydro"/>
</dbReference>
<name>A0A2A2GN55_9RHOB</name>
<dbReference type="InterPro" id="IPR010247">
    <property type="entry name" value="HutG_amidohyd"/>
</dbReference>
<dbReference type="NCBIfam" id="TIGR02017">
    <property type="entry name" value="hutG_amidohyd"/>
    <property type="match status" value="1"/>
</dbReference>
<dbReference type="Proteomes" id="UP000218023">
    <property type="component" value="Unassembled WGS sequence"/>
</dbReference>
<proteinExistence type="predicted"/>
<accession>A0A2A2GN55</accession>
<reference evidence="1 2" key="1">
    <citation type="submission" date="2017-09" db="EMBL/GenBank/DDBJ databases">
        <title>Paracoccus alkalisoli sp. nov., isolated from saline alkaline soil.</title>
        <authorList>
            <person name="Dong X."/>
            <person name="Zhang G."/>
        </authorList>
    </citation>
    <scope>NUCLEOTIDE SEQUENCE [LARGE SCALE GENOMIC DNA]</scope>
    <source>
        <strain evidence="1 2">WN007</strain>
    </source>
</reference>
<keyword evidence="2" id="KW-1185">Reference proteome</keyword>
<dbReference type="Pfam" id="PF05013">
    <property type="entry name" value="FGase"/>
    <property type="match status" value="1"/>
</dbReference>
<dbReference type="SUPFAM" id="SSF53187">
    <property type="entry name" value="Zn-dependent exopeptidases"/>
    <property type="match status" value="1"/>
</dbReference>
<gene>
    <name evidence="1" type="primary">hutG</name>
    <name evidence="1" type="ORF">CK240_01165</name>
</gene>
<organism evidence="1 2">
    <name type="scientific">Paracoccus salipaludis</name>
    <dbReference type="NCBI Taxonomy" id="2032623"/>
    <lineage>
        <taxon>Bacteria</taxon>
        <taxon>Pseudomonadati</taxon>
        <taxon>Pseudomonadota</taxon>
        <taxon>Alphaproteobacteria</taxon>
        <taxon>Rhodobacterales</taxon>
        <taxon>Paracoccaceae</taxon>
        <taxon>Paracoccus</taxon>
    </lineage>
</organism>
<sequence length="267" mass="28943">MSLAPDPVEVEQGDSPVILGLPHTGTWLPDDILARLNERGRTLADTDWHIHQLYAGLLPGATTVRATFHRYVIDANRGPEDESLYPGQNTTGLVPVTDFDGNPIWTEEPSPEDVAGRLARFHAPYHAALSAEIERVRAKHGVAILYDCHSIRSVIPFLFDGVLPDFNIGTANGTSCAPAIEAAAQEVAAATGRSWVVNGRFRGGWTTRHYGRPQDGVHAIQMELAQSTHLATEAPPFDLDPAKAGAMRKPLGEILSRLEALAPELAR</sequence>